<organism evidence="2 3">
    <name type="scientific">Gordonia phage GodonK</name>
    <dbReference type="NCBI Taxonomy" id="2562192"/>
    <lineage>
        <taxon>Viruses</taxon>
        <taxon>Duplodnaviria</taxon>
        <taxon>Heunggongvirae</taxon>
        <taxon>Uroviricota</taxon>
        <taxon>Caudoviricetes</taxon>
        <taxon>Godonkavirus</taxon>
        <taxon>Godonkavirus godonK</taxon>
    </lineage>
</organism>
<gene>
    <name evidence="2" type="primary">76</name>
    <name evidence="2" type="ORF">SEA_GODONK_76</name>
</gene>
<dbReference type="EMBL" id="MK620899">
    <property type="protein sequence ID" value="QBZ72695.1"/>
    <property type="molecule type" value="Genomic_DNA"/>
</dbReference>
<dbReference type="InterPro" id="IPR047790">
    <property type="entry name" value="MCP_Sipho"/>
</dbReference>
<feature type="compositionally biased region" description="Acidic residues" evidence="1">
    <location>
        <begin position="79"/>
        <end position="100"/>
    </location>
</feature>
<dbReference type="NCBIfam" id="NF033847">
    <property type="entry name" value="MCP_Sipho"/>
    <property type="match status" value="1"/>
</dbReference>
<evidence type="ECO:0000313" key="2">
    <source>
        <dbReference type="EMBL" id="QBZ72695.1"/>
    </source>
</evidence>
<feature type="compositionally biased region" description="Acidic residues" evidence="1">
    <location>
        <begin position="145"/>
        <end position="154"/>
    </location>
</feature>
<protein>
    <recommendedName>
        <fullName evidence="4">Major capsid protein</fullName>
    </recommendedName>
</protein>
<dbReference type="GeneID" id="55012912"/>
<evidence type="ECO:0008006" key="4">
    <source>
        <dbReference type="Google" id="ProtNLM"/>
    </source>
</evidence>
<feature type="compositionally biased region" description="Low complexity" evidence="1">
    <location>
        <begin position="130"/>
        <end position="144"/>
    </location>
</feature>
<dbReference type="Proteomes" id="UP000297070">
    <property type="component" value="Segment"/>
</dbReference>
<reference evidence="2 3" key="1">
    <citation type="submission" date="2019-03" db="EMBL/GenBank/DDBJ databases">
        <authorList>
            <person name="Douthitt C."/>
            <person name="D'Elia T."/>
            <person name="Bockoras C."/>
            <person name="Boss C."/>
            <person name="Clemons M."/>
            <person name="Green W."/>
            <person name="Harel H."/>
            <person name="Larralde J."/>
            <person name="Lopez M."/>
            <person name="Magana D."/>
            <person name="Miguel M."/>
            <person name="Muschweck L."/>
            <person name="Olivos K."/>
            <person name="Racette D."/>
            <person name="Reynolds M."/>
            <person name="Ru Y."/>
            <person name="Santana M."/>
            <person name="Simon R."/>
            <person name="Smotrilla K."/>
            <person name="Sufficool B."/>
            <person name="Tamayo B."/>
            <person name="Tirado E."/>
            <person name="Vajanyi M."/>
            <person name="Weger M."/>
            <person name="Wehr A."/>
            <person name="Whitaker K."/>
            <person name="Garlena R.A."/>
            <person name="Russell D.A."/>
            <person name="Pope W.H."/>
            <person name="Jacobs-Sera D."/>
            <person name="Hatfull G.F."/>
        </authorList>
    </citation>
    <scope>NUCLEOTIDE SEQUENCE [LARGE SCALE GENOMIC DNA]</scope>
</reference>
<sequence>MSDKPTVEDVQERLKVENVVLLNAEQRKELRDDIEAVFNSAEAAEDKDTMSSMLESVTALNNYEAIIEQVSNIESKTEETEEESEESAEATEEKPEEAETEEKAETEAEETAEETSSATEEVAEKESEESAPVAETEATEAVADAAEETVETAPEEVAMAASAISGDDATNEEKKPAPRVQVVAQVGSDIKGGFTAGAEFRSLDEVNKAFINKLDAIRGVRTSEAEQRAVVSLVASIGEDRYLDHDLYANMEKIDAATGEQALVASGGYCAPLPVNYDIFGVGSSIRPVRDSLPTFAANRGGIRYIAPPVLGAYNSAISLWTAANDANPTDPTTKPVLKVACASEQTATADAVTLSLEFGNLMARAFPELVQRHNQLALIQHARFAERTLLNKISAASTKVTVEHELGATRDLLHAIARASAAYRNRHRIPRPIKLRAILPEWTRDLLREDIASNMAIENLDVSDGQLDSWFSSRGLSISWHVDDTFATQTNNTELNPFPDSIKFWVFAEGTFLFLDGGTLDLGVIRDSDLVGTNDYRTFVETFEGIAKVGIEALEVSADVAIGVNSGS</sequence>
<evidence type="ECO:0000313" key="3">
    <source>
        <dbReference type="Proteomes" id="UP000297070"/>
    </source>
</evidence>
<feature type="region of interest" description="Disordered" evidence="1">
    <location>
        <begin position="71"/>
        <end position="154"/>
    </location>
</feature>
<accession>A0A4D6E411</accession>
<proteinExistence type="predicted"/>
<dbReference type="RefSeq" id="YP_009821460.1">
    <property type="nucleotide sequence ID" value="NC_048176.1"/>
</dbReference>
<evidence type="ECO:0000256" key="1">
    <source>
        <dbReference type="SAM" id="MobiDB-lite"/>
    </source>
</evidence>
<keyword evidence="3" id="KW-1185">Reference proteome</keyword>
<name>A0A4D6E411_9CAUD</name>
<dbReference type="KEGG" id="vg:55012912"/>